<proteinExistence type="predicted"/>
<sequence>MSRRPQSRNTSRDLPVGPISTTYATVELTTDNADPDGVMLLIDGAESSHLDLADPSHLVFEYMQQMMGVLAETVTETRLRAVHLGGAGCSLARAIEAQWPNSRQIAVEWDPLLARYVREWFDLPRSPRLRIRVADAREATESFSAGSKDLLVRDVFVGRQPPQHVQTVEFTRAVSSALSAQGLYLLNTADRPPLPLARREVATVAEVFEHVLLIAEPGVLKGRRYGNVVLAAAHHRLPADRLARRMRSLPIPATVLDTAATREFAGTFQPLTDPPDQAA</sequence>
<evidence type="ECO:0000313" key="2">
    <source>
        <dbReference type="Proteomes" id="UP000824037"/>
    </source>
</evidence>
<dbReference type="SUPFAM" id="SSF53335">
    <property type="entry name" value="S-adenosyl-L-methionine-dependent methyltransferases"/>
    <property type="match status" value="1"/>
</dbReference>
<name>A0A9D2EI42_9MICO</name>
<protein>
    <submittedName>
        <fullName evidence="1">Fused MFS/spermidine synthase</fullName>
    </submittedName>
</protein>
<reference evidence="1" key="1">
    <citation type="journal article" date="2021" name="PeerJ">
        <title>Extensive microbial diversity within the chicken gut microbiome revealed by metagenomics and culture.</title>
        <authorList>
            <person name="Gilroy R."/>
            <person name="Ravi A."/>
            <person name="Getino M."/>
            <person name="Pursley I."/>
            <person name="Horton D.L."/>
            <person name="Alikhan N.F."/>
            <person name="Baker D."/>
            <person name="Gharbi K."/>
            <person name="Hall N."/>
            <person name="Watson M."/>
            <person name="Adriaenssens E.M."/>
            <person name="Foster-Nyarko E."/>
            <person name="Jarju S."/>
            <person name="Secka A."/>
            <person name="Antonio M."/>
            <person name="Oren A."/>
            <person name="Chaudhuri R.R."/>
            <person name="La Ragione R."/>
            <person name="Hildebrand F."/>
            <person name="Pallen M.J."/>
        </authorList>
    </citation>
    <scope>NUCLEOTIDE SEQUENCE</scope>
    <source>
        <strain evidence="1">ChiGjej4B4-7305</strain>
    </source>
</reference>
<reference evidence="1" key="2">
    <citation type="submission" date="2021-04" db="EMBL/GenBank/DDBJ databases">
        <authorList>
            <person name="Gilroy R."/>
        </authorList>
    </citation>
    <scope>NUCLEOTIDE SEQUENCE</scope>
    <source>
        <strain evidence="1">ChiGjej4B4-7305</strain>
    </source>
</reference>
<dbReference type="Proteomes" id="UP000824037">
    <property type="component" value="Unassembled WGS sequence"/>
</dbReference>
<dbReference type="EMBL" id="DXBY01000347">
    <property type="protein sequence ID" value="HIZ38143.1"/>
    <property type="molecule type" value="Genomic_DNA"/>
</dbReference>
<evidence type="ECO:0000313" key="1">
    <source>
        <dbReference type="EMBL" id="HIZ38143.1"/>
    </source>
</evidence>
<dbReference type="NCBIfam" id="NF037959">
    <property type="entry name" value="MFS_SpdSyn"/>
    <property type="match status" value="1"/>
</dbReference>
<organism evidence="1 2">
    <name type="scientific">Candidatus Ruania gallistercoris</name>
    <dbReference type="NCBI Taxonomy" id="2838746"/>
    <lineage>
        <taxon>Bacteria</taxon>
        <taxon>Bacillati</taxon>
        <taxon>Actinomycetota</taxon>
        <taxon>Actinomycetes</taxon>
        <taxon>Micrococcales</taxon>
        <taxon>Ruaniaceae</taxon>
        <taxon>Ruania</taxon>
    </lineage>
</organism>
<accession>A0A9D2EI42</accession>
<dbReference type="InterPro" id="IPR029063">
    <property type="entry name" value="SAM-dependent_MTases_sf"/>
</dbReference>
<gene>
    <name evidence="1" type="ORF">H9815_20390</name>
</gene>
<dbReference type="Gene3D" id="3.40.50.150">
    <property type="entry name" value="Vaccinia Virus protein VP39"/>
    <property type="match status" value="1"/>
</dbReference>
<dbReference type="AlphaFoldDB" id="A0A9D2EI42"/>
<comment type="caution">
    <text evidence="1">The sequence shown here is derived from an EMBL/GenBank/DDBJ whole genome shotgun (WGS) entry which is preliminary data.</text>
</comment>